<evidence type="ECO:0000313" key="3">
    <source>
        <dbReference type="Proteomes" id="UP000028933"/>
    </source>
</evidence>
<sequence>MFGIAKVEKLFRTAKTFLKKFLVSNLFMISALTLIKKVTTKIGELFYKKQIGLLSL</sequence>
<evidence type="ECO:0000256" key="1">
    <source>
        <dbReference type="SAM" id="Phobius"/>
    </source>
</evidence>
<protein>
    <submittedName>
        <fullName evidence="2">Uncharacterized protein</fullName>
    </submittedName>
</protein>
<dbReference type="HOGENOM" id="CLU_3006996_0_0_10"/>
<feature type="transmembrane region" description="Helical" evidence="1">
    <location>
        <begin position="21"/>
        <end position="39"/>
    </location>
</feature>
<name>A0A077EHT1_9FLAO</name>
<reference evidence="2" key="1">
    <citation type="journal article" date="2013" name="Lancet">
        <title>First case of E anophelis outbreak in an intensive-care unit.</title>
        <authorList>
            <person name="Teo J."/>
            <person name="Tan S.Y."/>
            <person name="Tay M."/>
            <person name="Ding Y."/>
            <person name="Kjelleberg S."/>
            <person name="Givskov M."/>
            <person name="Lin R.T."/>
            <person name="Yang L."/>
        </authorList>
    </citation>
    <scope>NUCLEOTIDE SEQUENCE [LARGE SCALE GENOMIC DNA]</scope>
    <source>
        <strain evidence="2">NUHP1</strain>
    </source>
</reference>
<keyword evidence="1" id="KW-1133">Transmembrane helix</keyword>
<keyword evidence="1" id="KW-0472">Membrane</keyword>
<accession>A0A077EHT1</accession>
<reference evidence="2" key="2">
    <citation type="journal article" date="2015" name="Genome Biol. Evol.">
        <title>Complete Genome Sequence and Transcriptomic Analysis of the Novel Pathogen Elizabethkingia anophelis in Response to Oxidative Stress.</title>
        <authorList>
            <person name="Li Y."/>
            <person name="Liu Y."/>
            <person name="Chew S.C."/>
            <person name="Tay M."/>
            <person name="Salido M.M."/>
            <person name="Teo J."/>
            <person name="Lauro F.M."/>
            <person name="Givskov M."/>
            <person name="Yang L."/>
        </authorList>
    </citation>
    <scope>NUCLEOTIDE SEQUENCE</scope>
    <source>
        <strain evidence="2">NUHP1</strain>
    </source>
</reference>
<dbReference type="KEGG" id="eao:BD94_3406"/>
<dbReference type="AlphaFoldDB" id="A0A077EHT1"/>
<dbReference type="Proteomes" id="UP000028933">
    <property type="component" value="Chromosome"/>
</dbReference>
<dbReference type="EMBL" id="CP007547">
    <property type="protein sequence ID" value="AIL47181.1"/>
    <property type="molecule type" value="Genomic_DNA"/>
</dbReference>
<gene>
    <name evidence="2" type="ORF">BD94_3406</name>
</gene>
<proteinExistence type="predicted"/>
<keyword evidence="1" id="KW-0812">Transmembrane</keyword>
<evidence type="ECO:0000313" key="2">
    <source>
        <dbReference type="EMBL" id="AIL47181.1"/>
    </source>
</evidence>
<organism evidence="2 3">
    <name type="scientific">Elizabethkingia anophelis NUHP1</name>
    <dbReference type="NCBI Taxonomy" id="1338011"/>
    <lineage>
        <taxon>Bacteria</taxon>
        <taxon>Pseudomonadati</taxon>
        <taxon>Bacteroidota</taxon>
        <taxon>Flavobacteriia</taxon>
        <taxon>Flavobacteriales</taxon>
        <taxon>Weeksellaceae</taxon>
        <taxon>Elizabethkingia</taxon>
    </lineage>
</organism>